<keyword evidence="9 13" id="KW-0675">Receptor</keyword>
<keyword evidence="6 16" id="KW-1133">Transmembrane helix</keyword>
<evidence type="ECO:0000313" key="20">
    <source>
        <dbReference type="Proteomes" id="UP000655225"/>
    </source>
</evidence>
<keyword evidence="8 13" id="KW-0472">Membrane</keyword>
<feature type="transmembrane region" description="Helical" evidence="16">
    <location>
        <begin position="602"/>
        <end position="622"/>
    </location>
</feature>
<dbReference type="Pfam" id="PF00060">
    <property type="entry name" value="Lig_chan"/>
    <property type="match status" value="1"/>
</dbReference>
<dbReference type="InterPro" id="IPR015683">
    <property type="entry name" value="Ionotropic_Glu_rcpt"/>
</dbReference>
<feature type="transmembrane region" description="Helical" evidence="16">
    <location>
        <begin position="673"/>
        <end position="693"/>
    </location>
</feature>
<dbReference type="SUPFAM" id="SSF53822">
    <property type="entry name" value="Periplasmic binding protein-like I"/>
    <property type="match status" value="1"/>
</dbReference>
<dbReference type="InterPro" id="IPR044440">
    <property type="entry name" value="GABAb_receptor_plant_PBP1"/>
</dbReference>
<dbReference type="Pfam" id="PF01094">
    <property type="entry name" value="ANF_receptor"/>
    <property type="match status" value="1"/>
</dbReference>
<dbReference type="FunFam" id="1.10.287.70:FF:000037">
    <property type="entry name" value="Glutamate receptor"/>
    <property type="match status" value="1"/>
</dbReference>
<dbReference type="InterPro" id="IPR028082">
    <property type="entry name" value="Peripla_BP_I"/>
</dbReference>
<dbReference type="FunFam" id="3.40.190.10:FF:000175">
    <property type="entry name" value="Glutamate receptor"/>
    <property type="match status" value="1"/>
</dbReference>
<evidence type="ECO:0000313" key="19">
    <source>
        <dbReference type="EMBL" id="KAF8391512.1"/>
    </source>
</evidence>
<comment type="caution">
    <text evidence="19">The sequence shown here is derived from an EMBL/GenBank/DDBJ whole genome shotgun (WGS) entry which is preliminary data.</text>
</comment>
<proteinExistence type="inferred from homology"/>
<keyword evidence="14" id="KW-1015">Disulfide bond</keyword>
<organism evidence="19 20">
    <name type="scientific">Tetracentron sinense</name>
    <name type="common">Spur-leaf</name>
    <dbReference type="NCBI Taxonomy" id="13715"/>
    <lineage>
        <taxon>Eukaryota</taxon>
        <taxon>Viridiplantae</taxon>
        <taxon>Streptophyta</taxon>
        <taxon>Embryophyta</taxon>
        <taxon>Tracheophyta</taxon>
        <taxon>Spermatophyta</taxon>
        <taxon>Magnoliopsida</taxon>
        <taxon>Trochodendrales</taxon>
        <taxon>Trochodendraceae</taxon>
        <taxon>Tetracentron</taxon>
    </lineage>
</organism>
<evidence type="ECO:0000256" key="6">
    <source>
        <dbReference type="ARBA" id="ARBA00022989"/>
    </source>
</evidence>
<feature type="chain" id="PRO_5032778781" description="Glutamate receptor" evidence="17">
    <location>
        <begin position="32"/>
        <end position="954"/>
    </location>
</feature>
<dbReference type="EMBL" id="JABCRI010000017">
    <property type="protein sequence ID" value="KAF8391512.1"/>
    <property type="molecule type" value="Genomic_DNA"/>
</dbReference>
<dbReference type="PANTHER" id="PTHR18966">
    <property type="entry name" value="IONOTROPIC GLUTAMATE RECEPTOR"/>
    <property type="match status" value="1"/>
</dbReference>
<evidence type="ECO:0000256" key="12">
    <source>
        <dbReference type="ARBA" id="ARBA00023303"/>
    </source>
</evidence>
<feature type="signal peptide" evidence="17">
    <location>
        <begin position="1"/>
        <end position="31"/>
    </location>
</feature>
<dbReference type="SUPFAM" id="SSF53850">
    <property type="entry name" value="Periplasmic binding protein-like II"/>
    <property type="match status" value="1"/>
</dbReference>
<dbReference type="OrthoDB" id="5984008at2759"/>
<dbReference type="GO" id="GO:0009611">
    <property type="term" value="P:response to wounding"/>
    <property type="evidence" value="ECO:0007669"/>
    <property type="project" value="UniProtKB-ARBA"/>
</dbReference>
<dbReference type="PRINTS" id="PR01176">
    <property type="entry name" value="GABABRECEPTR"/>
</dbReference>
<dbReference type="GO" id="GO:0016020">
    <property type="term" value="C:membrane"/>
    <property type="evidence" value="ECO:0007669"/>
    <property type="project" value="UniProtKB-SubCell"/>
</dbReference>
<dbReference type="CDD" id="cd13686">
    <property type="entry name" value="GluR_Plant"/>
    <property type="match status" value="1"/>
</dbReference>
<evidence type="ECO:0000256" key="8">
    <source>
        <dbReference type="ARBA" id="ARBA00023136"/>
    </source>
</evidence>
<dbReference type="InterPro" id="IPR017103">
    <property type="entry name" value="Iontropic_Glu_rcpt_pln"/>
</dbReference>
<evidence type="ECO:0000256" key="15">
    <source>
        <dbReference type="SAM" id="MobiDB-lite"/>
    </source>
</evidence>
<evidence type="ECO:0000256" key="16">
    <source>
        <dbReference type="SAM" id="Phobius"/>
    </source>
</evidence>
<feature type="region of interest" description="Disordered" evidence="15">
    <location>
        <begin position="896"/>
        <end position="954"/>
    </location>
</feature>
<dbReference type="InterPro" id="IPR001828">
    <property type="entry name" value="ANF_lig-bd_rcpt"/>
</dbReference>
<keyword evidence="7 13" id="KW-0406">Ion transport</keyword>
<comment type="function">
    <text evidence="13">Glutamate-gated receptor that probably acts as non-selective cation channel.</text>
</comment>
<dbReference type="GO" id="GO:1901701">
    <property type="term" value="P:cellular response to oxygen-containing compound"/>
    <property type="evidence" value="ECO:0007669"/>
    <property type="project" value="UniProtKB-ARBA"/>
</dbReference>
<evidence type="ECO:0000256" key="4">
    <source>
        <dbReference type="ARBA" id="ARBA00022692"/>
    </source>
</evidence>
<evidence type="ECO:0000256" key="17">
    <source>
        <dbReference type="SAM" id="SignalP"/>
    </source>
</evidence>
<keyword evidence="5 17" id="KW-0732">Signal</keyword>
<feature type="disulfide bond" evidence="14">
    <location>
        <begin position="787"/>
        <end position="842"/>
    </location>
</feature>
<sequence length="954" mass="105470">MEVQNIGSGRVFMRPLLLLLLCLLVPMGVRGRVRNASASSSRPSIVNVGALFAFDSIIGKVVKPALAAAVDDVNSDKNILAGTTLNLITQDSNCSGFLGIVEVMQLVGKDVVAIIGPQSSVTAHVISHVVNELHVPLMSFSATDPTLSTLQYPYFLRTTHSDYFQMYAIADVVEYYGWREVIAIFVDDDYGRNGISVLGDALSKKRSKISYKAALPPGAPRSVINDLLGRVNLMESRVYVVHVNPDSGPTVFSVANDLRMMVSGYVWIATDWLPSVLDSSEPVDPDTMNLLQGVVALRHHTPDSNLKKGLISRWSNLQQQGNATLSLNSYGLYAYDSVWLVAHALDHFLNEGGNISFFNDPMLHDANGSTLHLNELRVFEGGQRLIQKLISMNFTGLTGQVQFDSERNLIHPAYDIINIIGSGSRRVGYWSNYSHLSVFAPEILYRKPPNISTSSQQLYSIIWPGETTTKPRGWVFPNNGNPLRIGVPNRVSYKEFVGKERDNEVKGFCIDVFEAALSVLPYPVLHTYVLHGDGSRTPSYNGLVKMVSENKFDAVVGDITIVTSRTKVVDFTQPYIESGLVIVAPVKEVNSSAWAFLKPFTLPMWCVTGAFFLFVGAVIWILEHPKNTEFRGPPRQQIVTVFWFSFSTMFFAHRNSYALWLLGPNTGQNTVSTLGRLVLILWLFVVLIINSSYTASLTSILTVQQLSSGIEGIDSLILSAEPIGVQDGSYALNYLTAELNIAKSRLVTLKNQEAYVTALQRGPKNGGVAAIVDELAYVEVFLSNTKCQFKIVGQEFTKSGWGFAFPRDSPLAVDLSTAILTLSEHGDLQRIHDKWLSRRSGCPMQANQVGAYRLSLRSFWGLFLICGIAFFLALTVYFSRVVCQFRKYRPEEAEVVEPDGSGSSSQHPSHSTTFKHLIDTLDKKETEIKNKPKRKSSDSKQQQTSQISDASSPA</sequence>
<feature type="transmembrane region" description="Helical" evidence="16">
    <location>
        <begin position="634"/>
        <end position="653"/>
    </location>
</feature>
<dbReference type="Gene3D" id="1.10.287.70">
    <property type="match status" value="1"/>
</dbReference>
<keyword evidence="10" id="KW-0325">Glycoprotein</keyword>
<dbReference type="Gene3D" id="3.40.50.2300">
    <property type="match status" value="2"/>
</dbReference>
<dbReference type="CDD" id="cd19990">
    <property type="entry name" value="PBP1_GABAb_receptor_plant"/>
    <property type="match status" value="1"/>
</dbReference>
<gene>
    <name evidence="19" type="ORF">HHK36_023817</name>
</gene>
<evidence type="ECO:0000256" key="13">
    <source>
        <dbReference type="PIRNR" id="PIRNR037090"/>
    </source>
</evidence>
<evidence type="ECO:0000256" key="7">
    <source>
        <dbReference type="ARBA" id="ARBA00023065"/>
    </source>
</evidence>
<evidence type="ECO:0000256" key="14">
    <source>
        <dbReference type="PIRSR" id="PIRSR037090-50"/>
    </source>
</evidence>
<keyword evidence="11 13" id="KW-1071">Ligand-gated ion channel</keyword>
<dbReference type="FunFam" id="3.40.50.2300:FF:000081">
    <property type="entry name" value="Glutamate receptor"/>
    <property type="match status" value="1"/>
</dbReference>
<evidence type="ECO:0000256" key="3">
    <source>
        <dbReference type="ARBA" id="ARBA00022448"/>
    </source>
</evidence>
<dbReference type="Gene3D" id="3.40.190.10">
    <property type="entry name" value="Periplasmic binding protein-like II"/>
    <property type="match status" value="3"/>
</dbReference>
<dbReference type="Pfam" id="PF10613">
    <property type="entry name" value="Lig_chan-Glu_bd"/>
    <property type="match status" value="1"/>
</dbReference>
<protein>
    <recommendedName>
        <fullName evidence="13">Glutamate receptor</fullName>
    </recommendedName>
</protein>
<evidence type="ECO:0000256" key="1">
    <source>
        <dbReference type="ARBA" id="ARBA00004141"/>
    </source>
</evidence>
<reference evidence="19 20" key="1">
    <citation type="submission" date="2020-04" db="EMBL/GenBank/DDBJ databases">
        <title>Plant Genome Project.</title>
        <authorList>
            <person name="Zhang R.-G."/>
        </authorList>
    </citation>
    <scope>NUCLEOTIDE SEQUENCE [LARGE SCALE GENOMIC DNA]</scope>
    <source>
        <strain evidence="19">YNK0</strain>
        <tissue evidence="19">Leaf</tissue>
    </source>
</reference>
<evidence type="ECO:0000259" key="18">
    <source>
        <dbReference type="SMART" id="SM00079"/>
    </source>
</evidence>
<feature type="transmembrane region" description="Helical" evidence="16">
    <location>
        <begin position="859"/>
        <end position="878"/>
    </location>
</feature>
<dbReference type="PIRSF" id="PIRSF037090">
    <property type="entry name" value="Iontro_Glu-like_rcpt_pln"/>
    <property type="match status" value="1"/>
</dbReference>
<dbReference type="SMART" id="SM00079">
    <property type="entry name" value="PBPe"/>
    <property type="match status" value="1"/>
</dbReference>
<evidence type="ECO:0000256" key="5">
    <source>
        <dbReference type="ARBA" id="ARBA00022729"/>
    </source>
</evidence>
<evidence type="ECO:0000256" key="9">
    <source>
        <dbReference type="ARBA" id="ARBA00023170"/>
    </source>
</evidence>
<dbReference type="OMA" id="EYQLRMG"/>
<keyword evidence="12 13" id="KW-0407">Ion channel</keyword>
<evidence type="ECO:0000256" key="2">
    <source>
        <dbReference type="ARBA" id="ARBA00008685"/>
    </source>
</evidence>
<evidence type="ECO:0000256" key="10">
    <source>
        <dbReference type="ARBA" id="ARBA00023180"/>
    </source>
</evidence>
<dbReference type="FunFam" id="3.40.190.10:FF:000054">
    <property type="entry name" value="Glutamate receptor"/>
    <property type="match status" value="1"/>
</dbReference>
<accession>A0A834YND0</accession>
<name>A0A834YND0_TETSI</name>
<dbReference type="InterPro" id="IPR019594">
    <property type="entry name" value="Glu/Gly-bd"/>
</dbReference>
<feature type="domain" description="Ionotropic glutamate receptor C-terminal" evidence="18">
    <location>
        <begin position="484"/>
        <end position="838"/>
    </location>
</feature>
<dbReference type="Proteomes" id="UP000655225">
    <property type="component" value="Unassembled WGS sequence"/>
</dbReference>
<feature type="compositionally biased region" description="Basic and acidic residues" evidence="15">
    <location>
        <begin position="916"/>
        <end position="938"/>
    </location>
</feature>
<dbReference type="InterPro" id="IPR001320">
    <property type="entry name" value="Iontro_rcpt_C"/>
</dbReference>
<evidence type="ECO:0000256" key="11">
    <source>
        <dbReference type="ARBA" id="ARBA00023286"/>
    </source>
</evidence>
<comment type="similarity">
    <text evidence="2 13">Belongs to the glutamate-gated ion channel (TC 1.A.10.1) family.</text>
</comment>
<dbReference type="GO" id="GO:0007165">
    <property type="term" value="P:signal transduction"/>
    <property type="evidence" value="ECO:0007669"/>
    <property type="project" value="UniProtKB-ARBA"/>
</dbReference>
<keyword evidence="4 16" id="KW-0812">Transmembrane</keyword>
<keyword evidence="3 13" id="KW-0813">Transport</keyword>
<dbReference type="GO" id="GO:0015276">
    <property type="term" value="F:ligand-gated monoatomic ion channel activity"/>
    <property type="evidence" value="ECO:0007669"/>
    <property type="project" value="InterPro"/>
</dbReference>
<keyword evidence="20" id="KW-1185">Reference proteome</keyword>
<comment type="subcellular location">
    <subcellularLocation>
        <location evidence="1">Membrane</location>
        <topology evidence="1">Multi-pass membrane protein</topology>
    </subcellularLocation>
</comment>
<dbReference type="AlphaFoldDB" id="A0A834YND0"/>
<feature type="compositionally biased region" description="Low complexity" evidence="15">
    <location>
        <begin position="900"/>
        <end position="911"/>
    </location>
</feature>